<evidence type="ECO:0000256" key="1">
    <source>
        <dbReference type="SAM" id="SignalP"/>
    </source>
</evidence>
<dbReference type="RefSeq" id="WP_221031371.1">
    <property type="nucleotide sequence ID" value="NZ_CP139781.1"/>
</dbReference>
<feature type="chain" id="PRO_5046056205" evidence="1">
    <location>
        <begin position="24"/>
        <end position="265"/>
    </location>
</feature>
<evidence type="ECO:0000313" key="3">
    <source>
        <dbReference type="Proteomes" id="UP000738431"/>
    </source>
</evidence>
<gene>
    <name evidence="2" type="ORF">K1X11_016660</name>
</gene>
<reference evidence="2 3" key="1">
    <citation type="submission" date="2023-12" db="EMBL/GenBank/DDBJ databases">
        <title>Description of an unclassified Opitutus bacterium of Verrucomicrobiota.</title>
        <authorList>
            <person name="Zhang D.-F."/>
        </authorList>
    </citation>
    <scope>NUCLEOTIDE SEQUENCE [LARGE SCALE GENOMIC DNA]</scope>
    <source>
        <strain evidence="2 3">WL0086</strain>
    </source>
</reference>
<accession>A0ABZ1C4F8</accession>
<organism evidence="2 3">
    <name type="scientific">Actomonas aquatica</name>
    <dbReference type="NCBI Taxonomy" id="2866162"/>
    <lineage>
        <taxon>Bacteria</taxon>
        <taxon>Pseudomonadati</taxon>
        <taxon>Verrucomicrobiota</taxon>
        <taxon>Opitutia</taxon>
        <taxon>Opitutales</taxon>
        <taxon>Opitutaceae</taxon>
        <taxon>Actomonas</taxon>
    </lineage>
</organism>
<keyword evidence="3" id="KW-1185">Reference proteome</keyword>
<proteinExistence type="predicted"/>
<keyword evidence="1" id="KW-0732">Signal</keyword>
<evidence type="ECO:0000313" key="2">
    <source>
        <dbReference type="EMBL" id="WRQ86449.1"/>
    </source>
</evidence>
<protein>
    <submittedName>
        <fullName evidence="2">Uncharacterized protein</fullName>
    </submittedName>
</protein>
<dbReference type="Proteomes" id="UP000738431">
    <property type="component" value="Chromosome"/>
</dbReference>
<dbReference type="EMBL" id="CP139781">
    <property type="protein sequence ID" value="WRQ86449.1"/>
    <property type="molecule type" value="Genomic_DNA"/>
</dbReference>
<name>A0ABZ1C4F8_9BACT</name>
<feature type="signal peptide" evidence="1">
    <location>
        <begin position="1"/>
        <end position="23"/>
    </location>
</feature>
<sequence>MKRTTSLLLGSLTLCLGASLLTAETAKLVTYAKTHGSYQRTPVEAGPEYAESFVINMGQYNLSGTDDEALEAVSFADIEEELGAVLENEGFKPAENREAADLLIVVHRGRTAPERGRNAAPVYLDQNHRGSVSKVNSPAGNLIEVAKVLGYYEELAGLMIENRVSSTDFKLADLRTELEQERYYLVIAAYDYPTMQRSGRRVLLWETRLSFAAENKSFADRFAAMLQASASYFGRNTPYGLQREFVRLDAAGEGPDARRLALGQY</sequence>